<evidence type="ECO:0000256" key="2">
    <source>
        <dbReference type="ARBA" id="ARBA00006840"/>
    </source>
</evidence>
<dbReference type="AlphaFoldDB" id="A0A2H8TV60"/>
<feature type="transmembrane region" description="Helical" evidence="7">
    <location>
        <begin position="58"/>
        <end position="76"/>
    </location>
</feature>
<keyword evidence="6" id="KW-1015">Disulfide bond</keyword>
<dbReference type="InterPro" id="IPR018499">
    <property type="entry name" value="Tetraspanin/Peripherin"/>
</dbReference>
<feature type="transmembrane region" description="Helical" evidence="7">
    <location>
        <begin position="14"/>
        <end position="37"/>
    </location>
</feature>
<dbReference type="SUPFAM" id="SSF48652">
    <property type="entry name" value="Tetraspanin"/>
    <property type="match status" value="1"/>
</dbReference>
<gene>
    <name evidence="8" type="primary">TSPAN6</name>
</gene>
<dbReference type="InterPro" id="IPR008952">
    <property type="entry name" value="Tetraspanin_EC2_sf"/>
</dbReference>
<evidence type="ECO:0000256" key="6">
    <source>
        <dbReference type="PIRSR" id="PIRSR002419-1"/>
    </source>
</evidence>
<dbReference type="GO" id="GO:0005886">
    <property type="term" value="C:plasma membrane"/>
    <property type="evidence" value="ECO:0007669"/>
    <property type="project" value="TreeGrafter"/>
</dbReference>
<name>A0A2H8TV60_9HEMI</name>
<accession>A0A2H8TV60</accession>
<dbReference type="Gene3D" id="1.10.1450.10">
    <property type="entry name" value="Tetraspanin"/>
    <property type="match status" value="1"/>
</dbReference>
<feature type="disulfide bond" evidence="6">
    <location>
        <begin position="150"/>
        <end position="171"/>
    </location>
</feature>
<evidence type="ECO:0000256" key="3">
    <source>
        <dbReference type="ARBA" id="ARBA00022692"/>
    </source>
</evidence>
<dbReference type="InterPro" id="IPR000301">
    <property type="entry name" value="Tetraspanin_animals"/>
</dbReference>
<feature type="transmembrane region" description="Helical" evidence="7">
    <location>
        <begin position="205"/>
        <end position="226"/>
    </location>
</feature>
<dbReference type="PIRSF" id="PIRSF002419">
    <property type="entry name" value="Tetraspanin"/>
    <property type="match status" value="1"/>
</dbReference>
<proteinExistence type="inferred from homology"/>
<evidence type="ECO:0000313" key="8">
    <source>
        <dbReference type="EMBL" id="MBW18134.1"/>
    </source>
</evidence>
<evidence type="ECO:0000256" key="7">
    <source>
        <dbReference type="RuleBase" id="RU361218"/>
    </source>
</evidence>
<dbReference type="Pfam" id="PF00335">
    <property type="entry name" value="Tetraspanin"/>
    <property type="match status" value="1"/>
</dbReference>
<dbReference type="PRINTS" id="PR00259">
    <property type="entry name" value="TMFOUR"/>
</dbReference>
<sequence>MSISTFFNKLFSKFVMHLFNLFCFISGIGILWIAYFMDKNLYKWSEFVNSKLTSMPEILAAVGILLLVIAIVYTFAAPKNTKYQLTMLSFLLIIVLIGEFVLGVVVYNIRSDMEQYALSQMEYTISTYNKTGSEASRQSWNLLQSDVECCGISGPKDWELVTRSGKLPTSCCYAIQIDESCTESNSYTTGCFEKFKDNLQHNNRIILWSAIGFALIQIFAAFLAFYHKCSVTREEYEKI</sequence>
<keyword evidence="5 7" id="KW-0472">Membrane</keyword>
<dbReference type="PANTHER" id="PTHR19282">
    <property type="entry name" value="TETRASPANIN"/>
    <property type="match status" value="1"/>
</dbReference>
<dbReference type="CDD" id="cd03127">
    <property type="entry name" value="tetraspanin_LEL"/>
    <property type="match status" value="1"/>
</dbReference>
<comment type="similarity">
    <text evidence="2 7">Belongs to the tetraspanin (TM4SF) family.</text>
</comment>
<evidence type="ECO:0000256" key="4">
    <source>
        <dbReference type="ARBA" id="ARBA00022989"/>
    </source>
</evidence>
<keyword evidence="4 7" id="KW-1133">Transmembrane helix</keyword>
<protein>
    <recommendedName>
        <fullName evidence="7">Tetraspanin</fullName>
    </recommendedName>
</protein>
<organism evidence="8">
    <name type="scientific">Melanaphis sacchari</name>
    <dbReference type="NCBI Taxonomy" id="742174"/>
    <lineage>
        <taxon>Eukaryota</taxon>
        <taxon>Metazoa</taxon>
        <taxon>Ecdysozoa</taxon>
        <taxon>Arthropoda</taxon>
        <taxon>Hexapoda</taxon>
        <taxon>Insecta</taxon>
        <taxon>Pterygota</taxon>
        <taxon>Neoptera</taxon>
        <taxon>Paraneoptera</taxon>
        <taxon>Hemiptera</taxon>
        <taxon>Sternorrhyncha</taxon>
        <taxon>Aphidomorpha</taxon>
        <taxon>Aphidoidea</taxon>
        <taxon>Aphididae</taxon>
        <taxon>Aphidini</taxon>
        <taxon>Melanaphis</taxon>
    </lineage>
</organism>
<evidence type="ECO:0000256" key="5">
    <source>
        <dbReference type="ARBA" id="ARBA00023136"/>
    </source>
</evidence>
<feature type="transmembrane region" description="Helical" evidence="7">
    <location>
        <begin position="88"/>
        <end position="109"/>
    </location>
</feature>
<keyword evidence="3 7" id="KW-0812">Transmembrane</keyword>
<feature type="disulfide bond" evidence="6">
    <location>
        <begin position="149"/>
        <end position="191"/>
    </location>
</feature>
<evidence type="ECO:0000256" key="1">
    <source>
        <dbReference type="ARBA" id="ARBA00004141"/>
    </source>
</evidence>
<dbReference type="PANTHER" id="PTHR19282:SF44">
    <property type="entry name" value="CD82 ANTIGEN"/>
    <property type="match status" value="1"/>
</dbReference>
<dbReference type="EMBL" id="GFXV01006329">
    <property type="protein sequence ID" value="MBW18134.1"/>
    <property type="molecule type" value="Transcribed_RNA"/>
</dbReference>
<comment type="subcellular location">
    <subcellularLocation>
        <location evidence="1 7">Membrane</location>
        <topology evidence="1 7">Multi-pass membrane protein</topology>
    </subcellularLocation>
</comment>
<dbReference type="OrthoDB" id="10033535at2759"/>
<reference evidence="8" key="1">
    <citation type="submission" date="2017-10" db="EMBL/GenBank/DDBJ databases">
        <title>Transcriptome Assembly of Sugarcane Aphid Adults.</title>
        <authorList>
            <person name="Scully E.D."/>
            <person name="Palmer N.A."/>
            <person name="Geib S.M."/>
            <person name="Sarath G."/>
            <person name="Sattler S.E."/>
        </authorList>
    </citation>
    <scope>NUCLEOTIDE SEQUENCE</scope>
    <source>
        <tissue evidence="8">Whole body</tissue>
    </source>
</reference>